<feature type="region of interest" description="Disordered" evidence="1">
    <location>
        <begin position="1"/>
        <end position="280"/>
    </location>
</feature>
<dbReference type="AlphaFoldDB" id="A0AAE8MDS0"/>
<name>A0AAE8MDS0_9HYPO</name>
<accession>A0AAE8MDS0</accession>
<gene>
    <name evidence="2" type="ORF">FTOL_09091</name>
</gene>
<dbReference type="Proteomes" id="UP001187734">
    <property type="component" value="Unassembled WGS sequence"/>
</dbReference>
<evidence type="ECO:0000313" key="3">
    <source>
        <dbReference type="Proteomes" id="UP001187734"/>
    </source>
</evidence>
<organism evidence="2 3">
    <name type="scientific">Fusarium torulosum</name>
    <dbReference type="NCBI Taxonomy" id="33205"/>
    <lineage>
        <taxon>Eukaryota</taxon>
        <taxon>Fungi</taxon>
        <taxon>Dikarya</taxon>
        <taxon>Ascomycota</taxon>
        <taxon>Pezizomycotina</taxon>
        <taxon>Sordariomycetes</taxon>
        <taxon>Hypocreomycetidae</taxon>
        <taxon>Hypocreales</taxon>
        <taxon>Nectriaceae</taxon>
        <taxon>Fusarium</taxon>
    </lineage>
</organism>
<evidence type="ECO:0008006" key="4">
    <source>
        <dbReference type="Google" id="ProtNLM"/>
    </source>
</evidence>
<protein>
    <recommendedName>
        <fullName evidence="4">Glycine-rich cell wall structural protein 1</fullName>
    </recommendedName>
</protein>
<evidence type="ECO:0000313" key="2">
    <source>
        <dbReference type="EMBL" id="SPJ81686.1"/>
    </source>
</evidence>
<feature type="compositionally biased region" description="Basic and acidic residues" evidence="1">
    <location>
        <begin position="180"/>
        <end position="195"/>
    </location>
</feature>
<feature type="compositionally biased region" description="Basic and acidic residues" evidence="1">
    <location>
        <begin position="145"/>
        <end position="154"/>
    </location>
</feature>
<comment type="caution">
    <text evidence="2">The sequence shown here is derived from an EMBL/GenBank/DDBJ whole genome shotgun (WGS) entry which is preliminary data.</text>
</comment>
<feature type="compositionally biased region" description="Basic and acidic residues" evidence="1">
    <location>
        <begin position="253"/>
        <end position="274"/>
    </location>
</feature>
<evidence type="ECO:0000256" key="1">
    <source>
        <dbReference type="SAM" id="MobiDB-lite"/>
    </source>
</evidence>
<dbReference type="EMBL" id="ONZP01000328">
    <property type="protein sequence ID" value="SPJ81686.1"/>
    <property type="molecule type" value="Genomic_DNA"/>
</dbReference>
<feature type="compositionally biased region" description="Basic and acidic residues" evidence="1">
    <location>
        <begin position="216"/>
        <end position="246"/>
    </location>
</feature>
<reference evidence="2" key="1">
    <citation type="submission" date="2018-03" db="EMBL/GenBank/DDBJ databases">
        <authorList>
            <person name="Guldener U."/>
        </authorList>
    </citation>
    <scope>NUCLEOTIDE SEQUENCE</scope>
</reference>
<feature type="compositionally biased region" description="Polar residues" evidence="1">
    <location>
        <begin position="104"/>
        <end position="117"/>
    </location>
</feature>
<proteinExistence type="predicted"/>
<feature type="compositionally biased region" description="Basic and acidic residues" evidence="1">
    <location>
        <begin position="52"/>
        <end position="74"/>
    </location>
</feature>
<sequence length="280" mass="29412">METINNLTAAATKAVWGDNETGNKEPVSGVKGDTARGEPYDAGNLETPLQEKAAHDYGRHGEERTTGLGREDPVSKPTETTTTDSTTAPVSAPAPAPNHVKDTSAGQNDTRTPQQADKGNKDLHDVDDTSEGTDVKLGEGPGPRPIEKLAKEFGGDAGNAPVEGTSHAPGTETGSEEAADSSKKENAPHDPKEDEYVTASGFVADGGDFDASKPGAGHEADRLMEQKGIHLGEKGSSEPSHTESHSSNKHHGSHDDKADKADKKDKPSLGERIKAKLHKH</sequence>
<keyword evidence="3" id="KW-1185">Reference proteome</keyword>
<feature type="compositionally biased region" description="Basic and acidic residues" evidence="1">
    <location>
        <begin position="118"/>
        <end position="137"/>
    </location>
</feature>
<feature type="compositionally biased region" description="Low complexity" evidence="1">
    <location>
        <begin position="75"/>
        <end position="93"/>
    </location>
</feature>